<evidence type="ECO:0000313" key="3">
    <source>
        <dbReference type="EMBL" id="SDX61125.1"/>
    </source>
</evidence>
<feature type="domain" description="HTH marR-type" evidence="2">
    <location>
        <begin position="6"/>
        <end position="138"/>
    </location>
</feature>
<comment type="caution">
    <text evidence="3">The sequence shown here is derived from an EMBL/GenBank/DDBJ whole genome shotgun (WGS) entry which is preliminary data.</text>
</comment>
<dbReference type="InterPro" id="IPR039422">
    <property type="entry name" value="MarR/SlyA-like"/>
</dbReference>
<dbReference type="Gene3D" id="1.10.10.10">
    <property type="entry name" value="Winged helix-like DNA-binding domain superfamily/Winged helix DNA-binding domain"/>
    <property type="match status" value="1"/>
</dbReference>
<dbReference type="PRINTS" id="PR00598">
    <property type="entry name" value="HTHMARR"/>
</dbReference>
<dbReference type="InterPro" id="IPR036388">
    <property type="entry name" value="WH-like_DNA-bd_sf"/>
</dbReference>
<dbReference type="SMART" id="SM00347">
    <property type="entry name" value="HTH_MARR"/>
    <property type="match status" value="1"/>
</dbReference>
<gene>
    <name evidence="3" type="ORF">SAMN04488081_0821</name>
</gene>
<dbReference type="PROSITE" id="PS50995">
    <property type="entry name" value="HTH_MARR_2"/>
    <property type="match status" value="1"/>
</dbReference>
<evidence type="ECO:0000313" key="4">
    <source>
        <dbReference type="Proteomes" id="UP000198647"/>
    </source>
</evidence>
<dbReference type="PANTHER" id="PTHR33164:SF99">
    <property type="entry name" value="MARR FAMILY REGULATORY PROTEIN"/>
    <property type="match status" value="1"/>
</dbReference>
<organism evidence="3 4">
    <name type="scientific">Salimicrobium album</name>
    <dbReference type="NCBI Taxonomy" id="50717"/>
    <lineage>
        <taxon>Bacteria</taxon>
        <taxon>Bacillati</taxon>
        <taxon>Bacillota</taxon>
        <taxon>Bacilli</taxon>
        <taxon>Bacillales</taxon>
        <taxon>Bacillaceae</taxon>
        <taxon>Salimicrobium</taxon>
    </lineage>
</organism>
<proteinExistence type="predicted"/>
<accession>A0A1H3D423</accession>
<protein>
    <submittedName>
        <fullName evidence="3">DNA-binding transcriptional regulator, MarR family</fullName>
    </submittedName>
</protein>
<dbReference type="SUPFAM" id="SSF46785">
    <property type="entry name" value="Winged helix' DNA-binding domain"/>
    <property type="match status" value="1"/>
</dbReference>
<reference evidence="3 4" key="1">
    <citation type="submission" date="2016-10" db="EMBL/GenBank/DDBJ databases">
        <authorList>
            <person name="Varghese N."/>
            <person name="Submissions S."/>
        </authorList>
    </citation>
    <scope>NUCLEOTIDE SEQUENCE [LARGE SCALE GENOMIC DNA]</scope>
    <source>
        <strain evidence="3 4">DSM 20748</strain>
    </source>
</reference>
<evidence type="ECO:0000256" key="1">
    <source>
        <dbReference type="ARBA" id="ARBA00023125"/>
    </source>
</evidence>
<dbReference type="InterPro" id="IPR036390">
    <property type="entry name" value="WH_DNA-bd_sf"/>
</dbReference>
<evidence type="ECO:0000259" key="2">
    <source>
        <dbReference type="PROSITE" id="PS50995"/>
    </source>
</evidence>
<keyword evidence="4" id="KW-1185">Reference proteome</keyword>
<sequence length="145" mass="17143">MSDQMIEDMEFYLRYVAGGVKDKGREILENYEITPPQFVALQWVSDEMGITIGTISSKMHLAHSTTTDMIDRLEKLGVVERKKDETDRRVVRVYILPEGEKVIREVIDKRRAYLKDLFHEVDEEELKEFRTLMKHVYEKMSKLTN</sequence>
<dbReference type="PANTHER" id="PTHR33164">
    <property type="entry name" value="TRANSCRIPTIONAL REGULATOR, MARR FAMILY"/>
    <property type="match status" value="1"/>
</dbReference>
<dbReference type="GO" id="GO:0003677">
    <property type="term" value="F:DNA binding"/>
    <property type="evidence" value="ECO:0007669"/>
    <property type="project" value="UniProtKB-KW"/>
</dbReference>
<keyword evidence="1 3" id="KW-0238">DNA-binding</keyword>
<dbReference type="InterPro" id="IPR000835">
    <property type="entry name" value="HTH_MarR-typ"/>
</dbReference>
<dbReference type="Pfam" id="PF01047">
    <property type="entry name" value="MarR"/>
    <property type="match status" value="1"/>
</dbReference>
<name>A0A1H3D423_9BACI</name>
<dbReference type="EMBL" id="FNOS01000002">
    <property type="protein sequence ID" value="SDX61125.1"/>
    <property type="molecule type" value="Genomic_DNA"/>
</dbReference>
<dbReference type="Proteomes" id="UP000198647">
    <property type="component" value="Unassembled WGS sequence"/>
</dbReference>